<gene>
    <name evidence="2" type="ORF">UABAM_04855</name>
</gene>
<dbReference type="AlphaFoldDB" id="A0A5S9F6B0"/>
<organism evidence="2 3">
    <name type="scientific">Uabimicrobium amorphum</name>
    <dbReference type="NCBI Taxonomy" id="2596890"/>
    <lineage>
        <taxon>Bacteria</taxon>
        <taxon>Pseudomonadati</taxon>
        <taxon>Planctomycetota</taxon>
        <taxon>Candidatus Uabimicrobiia</taxon>
        <taxon>Candidatus Uabimicrobiales</taxon>
        <taxon>Candidatus Uabimicrobiaceae</taxon>
        <taxon>Candidatus Uabimicrobium</taxon>
    </lineage>
</organism>
<keyword evidence="1" id="KW-0812">Transmembrane</keyword>
<evidence type="ECO:0000313" key="2">
    <source>
        <dbReference type="EMBL" id="BBM86469.1"/>
    </source>
</evidence>
<reference evidence="2 3" key="1">
    <citation type="submission" date="2019-08" db="EMBL/GenBank/DDBJ databases">
        <title>Complete genome sequence of Candidatus Uab amorphum.</title>
        <authorList>
            <person name="Shiratori T."/>
            <person name="Suzuki S."/>
            <person name="Kakizawa Y."/>
            <person name="Ishida K."/>
        </authorList>
    </citation>
    <scope>NUCLEOTIDE SEQUENCE [LARGE SCALE GENOMIC DNA]</scope>
    <source>
        <strain evidence="2 3">SRT547</strain>
    </source>
</reference>
<keyword evidence="1" id="KW-1133">Transmembrane helix</keyword>
<dbReference type="KEGG" id="uam:UABAM_04855"/>
<accession>A0A5S9F6B0</accession>
<dbReference type="EMBL" id="AP019860">
    <property type="protein sequence ID" value="BBM86469.1"/>
    <property type="molecule type" value="Genomic_DNA"/>
</dbReference>
<name>A0A5S9F6B0_UABAM</name>
<dbReference type="Proteomes" id="UP000326354">
    <property type="component" value="Chromosome"/>
</dbReference>
<keyword evidence="3" id="KW-1185">Reference proteome</keyword>
<evidence type="ECO:0000256" key="1">
    <source>
        <dbReference type="SAM" id="Phobius"/>
    </source>
</evidence>
<feature type="transmembrane region" description="Helical" evidence="1">
    <location>
        <begin position="7"/>
        <end position="28"/>
    </location>
</feature>
<evidence type="ECO:0000313" key="3">
    <source>
        <dbReference type="Proteomes" id="UP000326354"/>
    </source>
</evidence>
<dbReference type="RefSeq" id="WP_151970525.1">
    <property type="nucleotide sequence ID" value="NZ_AP019860.1"/>
</dbReference>
<proteinExistence type="predicted"/>
<protein>
    <submittedName>
        <fullName evidence="2">Uncharacterized protein</fullName>
    </submittedName>
</protein>
<sequence length="108" mass="12238">MTGKVKTCTIVVTAILITLFTMFSFGYYKAKMDIYKKIPNIKEIQYHGISAFSTKIYGGGCDVWFEYSYLSFAFQVKTTSKKPFVCEWILTKKGPKIIYGGWAVSVGN</sequence>
<keyword evidence="1" id="KW-0472">Membrane</keyword>